<comment type="caution">
    <text evidence="6">The sequence shown here is derived from an EMBL/GenBank/DDBJ whole genome shotgun (WGS) entry which is preliminary data.</text>
</comment>
<proteinExistence type="predicted"/>
<evidence type="ECO:0000313" key="7">
    <source>
        <dbReference type="Proteomes" id="UP000654075"/>
    </source>
</evidence>
<gene>
    <name evidence="6" type="ORF">PGLA1383_LOCUS9552</name>
</gene>
<accession>A0A813DSF7</accession>
<dbReference type="SUPFAM" id="SSF56399">
    <property type="entry name" value="ADP-ribosylation"/>
    <property type="match status" value="1"/>
</dbReference>
<evidence type="ECO:0000256" key="2">
    <source>
        <dbReference type="ARBA" id="ARBA00022771"/>
    </source>
</evidence>
<dbReference type="Proteomes" id="UP000654075">
    <property type="component" value="Unassembled WGS sequence"/>
</dbReference>
<reference evidence="6" key="1">
    <citation type="submission" date="2021-02" db="EMBL/GenBank/DDBJ databases">
        <authorList>
            <person name="Dougan E. K."/>
            <person name="Rhodes N."/>
            <person name="Thang M."/>
            <person name="Chan C."/>
        </authorList>
    </citation>
    <scope>NUCLEOTIDE SEQUENCE</scope>
</reference>
<dbReference type="GO" id="GO:0003950">
    <property type="term" value="F:NAD+ poly-ADP-ribosyltransferase activity"/>
    <property type="evidence" value="ECO:0007669"/>
    <property type="project" value="InterPro"/>
</dbReference>
<dbReference type="InterPro" id="IPR012317">
    <property type="entry name" value="Poly(ADP-ribose)pol_cat_dom"/>
</dbReference>
<dbReference type="Gene3D" id="3.90.228.10">
    <property type="match status" value="1"/>
</dbReference>
<evidence type="ECO:0000256" key="4">
    <source>
        <dbReference type="PROSITE-ProRule" id="PRU01343"/>
    </source>
</evidence>
<dbReference type="GO" id="GO:0008270">
    <property type="term" value="F:zinc ion binding"/>
    <property type="evidence" value="ECO:0007669"/>
    <property type="project" value="UniProtKB-KW"/>
</dbReference>
<dbReference type="PROSITE" id="PS51999">
    <property type="entry name" value="ZF_GRF"/>
    <property type="match status" value="3"/>
</dbReference>
<organism evidence="6 7">
    <name type="scientific">Polarella glacialis</name>
    <name type="common">Dinoflagellate</name>
    <dbReference type="NCBI Taxonomy" id="89957"/>
    <lineage>
        <taxon>Eukaryota</taxon>
        <taxon>Sar</taxon>
        <taxon>Alveolata</taxon>
        <taxon>Dinophyceae</taxon>
        <taxon>Suessiales</taxon>
        <taxon>Suessiaceae</taxon>
        <taxon>Polarella</taxon>
    </lineage>
</organism>
<evidence type="ECO:0000256" key="1">
    <source>
        <dbReference type="ARBA" id="ARBA00022723"/>
    </source>
</evidence>
<dbReference type="EMBL" id="CAJNNV010004506">
    <property type="protein sequence ID" value="CAE8590838.1"/>
    <property type="molecule type" value="Genomic_DNA"/>
</dbReference>
<keyword evidence="2 4" id="KW-0863">Zinc-finger</keyword>
<dbReference type="Pfam" id="PF06839">
    <property type="entry name" value="Zn_ribbon_GRF"/>
    <property type="match status" value="2"/>
</dbReference>
<evidence type="ECO:0000313" key="6">
    <source>
        <dbReference type="EMBL" id="CAE8590838.1"/>
    </source>
</evidence>
<keyword evidence="1" id="KW-0479">Metal-binding</keyword>
<dbReference type="Pfam" id="PF00644">
    <property type="entry name" value="PARP"/>
    <property type="match status" value="1"/>
</dbReference>
<evidence type="ECO:0000259" key="5">
    <source>
        <dbReference type="PROSITE" id="PS51999"/>
    </source>
</evidence>
<dbReference type="OMA" id="GETCAKT"/>
<keyword evidence="7" id="KW-1185">Reference proteome</keyword>
<sequence>MKAPLCFCSHPGPCVKQTAGAASRNAGKDYWCCAQWQCHKFAWADQVSTTLSAPGPPCWCGMPTAMVISGTAKNPNRPYWRCASTSSSGCSFFKWETEDWQPPQSPQRTPDFSPGHKCGQCKKPVEVKVVAASNNKGNAGRRYYKCVCCDKFDFLTDAAPTPPPTAQTPGSVEYVVDEITRRQLQELFHIPFGAELGTGRDNRERSTPYDYLHVECAWRVANPQRQKRFKDFCRGCRGCPRGEAIETALWDAQEKLMTSASLRDRPLDHGSNQVLLLHGTKPEHLYDILFEGLDPKVSHKGLFGRGTYLAEDAAKVDQYLTMDAEWRGSKPEHELHQLHKQLYERGVKHGNQVFYALVCRVALGKVLKTKDGKTRNGSSKRVFKDSSKRVSKLAGGATSLLAELGCKIRRFREFVVFEPAAICIEYLVALKRVHHYCTCGEPAAERTVTKHTENFGRAILVCSKPQGDPKNCGFIQMLPQCYCGRSAGIATKRDGEKYYRCGATKDWCDFRDWNGPGGRDPGSKRSR</sequence>
<dbReference type="InterPro" id="IPR056444">
    <property type="entry name" value="Zn_ribbon_GRF_2"/>
</dbReference>
<protein>
    <recommendedName>
        <fullName evidence="5">GRF-type domain-containing protein</fullName>
    </recommendedName>
</protein>
<name>A0A813DSF7_POLGL</name>
<dbReference type="AlphaFoldDB" id="A0A813DSF7"/>
<dbReference type="InterPro" id="IPR010666">
    <property type="entry name" value="Znf_GRF"/>
</dbReference>
<evidence type="ECO:0000256" key="3">
    <source>
        <dbReference type="ARBA" id="ARBA00022833"/>
    </source>
</evidence>
<feature type="domain" description="GRF-type" evidence="5">
    <location>
        <begin position="437"/>
        <end position="481"/>
    </location>
</feature>
<feature type="domain" description="GRF-type" evidence="5">
    <location>
        <begin position="6"/>
        <end position="47"/>
    </location>
</feature>
<dbReference type="Pfam" id="PF23549">
    <property type="entry name" value="Zn_ribbon_GRF_2"/>
    <property type="match status" value="1"/>
</dbReference>
<feature type="domain" description="GRF-type" evidence="5">
    <location>
        <begin position="58"/>
        <end position="99"/>
    </location>
</feature>
<keyword evidence="3" id="KW-0862">Zinc</keyword>
<dbReference type="OrthoDB" id="411019at2759"/>